<protein>
    <submittedName>
        <fullName evidence="5">DUF1549 domain-containing protein</fullName>
    </submittedName>
</protein>
<proteinExistence type="predicted"/>
<name>A0A7C4LKV1_9PLAN</name>
<evidence type="ECO:0000259" key="4">
    <source>
        <dbReference type="Pfam" id="PF07587"/>
    </source>
</evidence>
<evidence type="ECO:0000259" key="3">
    <source>
        <dbReference type="Pfam" id="PF07583"/>
    </source>
</evidence>
<sequence length="546" mass="62137">MLPRMFPRWLLLLCLGWPCLGAASAAELLPPETPIPRAIDHYIGAALADQQIPAAPPVGDAAFLRRVTLDLAGRIPTLAELDDYERQSPSDKRERLVERLLSSPDFAWHQRNEWDVMLLGDKESSAEWRDYLLAAVRENRPWDQIFTDVLSAKEDDRERRGALQFLKARGRDLDTMTNDTSVLFFGVNVACAKCHDHPLVDDWKQDHYYGLSAFFARTYLTKSRRLAEKGTAEVKFKTTQGVEKTARLMFLSGAVAEEVPVAWTDEQRKAEEEEVRRQQKEDNAPPPPPPAFSPRMELVALALRPENRRFLARNAVNRLWARLFGRGLVHPLDQMHSGNSPSHPELMDWLERDFVAHGYDVRRLLRGMVLSETYARSSAWTENGPTPPPESFAFMAVRPLTPKQLSLSLAVATTSPRQWADGESSQWIAQRQNLEAQAQGFAGLIEQPGEHFQVSVTEALLFANGERVQNEFLRDGTDRLVHLLRQEPDESAAITRAFRTVLSRDPDAEERFTVETYLSQRRDRPAAAWQQVIWALATSPEFRFNH</sequence>
<dbReference type="PANTHER" id="PTHR35889">
    <property type="entry name" value="CYCLOINULO-OLIGOSACCHARIDE FRUCTANOTRANSFERASE-RELATED"/>
    <property type="match status" value="1"/>
</dbReference>
<dbReference type="Pfam" id="PF07583">
    <property type="entry name" value="PSCyt2"/>
    <property type="match status" value="1"/>
</dbReference>
<keyword evidence="2" id="KW-0732">Signal</keyword>
<feature type="chain" id="PRO_5027559305" evidence="2">
    <location>
        <begin position="26"/>
        <end position="546"/>
    </location>
</feature>
<dbReference type="InterPro" id="IPR011444">
    <property type="entry name" value="DUF1549"/>
</dbReference>
<evidence type="ECO:0000256" key="2">
    <source>
        <dbReference type="SAM" id="SignalP"/>
    </source>
</evidence>
<dbReference type="AlphaFoldDB" id="A0A7C4LKV1"/>
<feature type="region of interest" description="Disordered" evidence="1">
    <location>
        <begin position="262"/>
        <end position="294"/>
    </location>
</feature>
<feature type="domain" description="DUF1549" evidence="3">
    <location>
        <begin position="39"/>
        <end position="218"/>
    </location>
</feature>
<dbReference type="Pfam" id="PF07587">
    <property type="entry name" value="PSD1"/>
    <property type="match status" value="1"/>
</dbReference>
<dbReference type="PANTHER" id="PTHR35889:SF3">
    <property type="entry name" value="F-BOX DOMAIN-CONTAINING PROTEIN"/>
    <property type="match status" value="1"/>
</dbReference>
<accession>A0A7C4LKV1</accession>
<dbReference type="EMBL" id="DSVQ01000012">
    <property type="protein sequence ID" value="HGT39096.1"/>
    <property type="molecule type" value="Genomic_DNA"/>
</dbReference>
<evidence type="ECO:0000313" key="5">
    <source>
        <dbReference type="EMBL" id="HGT39096.1"/>
    </source>
</evidence>
<feature type="domain" description="DUF1553" evidence="4">
    <location>
        <begin position="295"/>
        <end position="433"/>
    </location>
</feature>
<evidence type="ECO:0000256" key="1">
    <source>
        <dbReference type="SAM" id="MobiDB-lite"/>
    </source>
</evidence>
<organism evidence="5">
    <name type="scientific">Schlesneria paludicola</name>
    <dbReference type="NCBI Taxonomy" id="360056"/>
    <lineage>
        <taxon>Bacteria</taxon>
        <taxon>Pseudomonadati</taxon>
        <taxon>Planctomycetota</taxon>
        <taxon>Planctomycetia</taxon>
        <taxon>Planctomycetales</taxon>
        <taxon>Planctomycetaceae</taxon>
        <taxon>Schlesneria</taxon>
    </lineage>
</organism>
<comment type="caution">
    <text evidence="5">The sequence shown here is derived from an EMBL/GenBank/DDBJ whole genome shotgun (WGS) entry which is preliminary data.</text>
</comment>
<gene>
    <name evidence="5" type="ORF">ENS64_07505</name>
</gene>
<reference evidence="5" key="1">
    <citation type="journal article" date="2020" name="mSystems">
        <title>Genome- and Community-Level Interaction Insights into Carbon Utilization and Element Cycling Functions of Hydrothermarchaeota in Hydrothermal Sediment.</title>
        <authorList>
            <person name="Zhou Z."/>
            <person name="Liu Y."/>
            <person name="Xu W."/>
            <person name="Pan J."/>
            <person name="Luo Z.H."/>
            <person name="Li M."/>
        </authorList>
    </citation>
    <scope>NUCLEOTIDE SEQUENCE [LARGE SCALE GENOMIC DNA]</scope>
    <source>
        <strain evidence="5">SpSt-508</strain>
    </source>
</reference>
<dbReference type="InterPro" id="IPR022655">
    <property type="entry name" value="DUF1553"/>
</dbReference>
<feature type="signal peptide" evidence="2">
    <location>
        <begin position="1"/>
        <end position="25"/>
    </location>
</feature>
<feature type="compositionally biased region" description="Basic and acidic residues" evidence="1">
    <location>
        <begin position="265"/>
        <end position="283"/>
    </location>
</feature>